<dbReference type="GO" id="GO:0016740">
    <property type="term" value="F:transferase activity"/>
    <property type="evidence" value="ECO:0007669"/>
    <property type="project" value="UniProtKB-KW"/>
</dbReference>
<keyword evidence="1" id="KW-0808">Transferase</keyword>
<accession>A0A641RKQ5</accession>
<organism evidence="1">
    <name type="scientific">Bacteroides ovatus</name>
    <dbReference type="NCBI Taxonomy" id="28116"/>
    <lineage>
        <taxon>Bacteria</taxon>
        <taxon>Pseudomonadati</taxon>
        <taxon>Bacteroidota</taxon>
        <taxon>Bacteroidia</taxon>
        <taxon>Bacteroidales</taxon>
        <taxon>Bacteroidaceae</taxon>
        <taxon>Bacteroides</taxon>
    </lineage>
</organism>
<sequence length="165" mass="19825">MAEKKQAPLNTLLTIYFYHTRLTRESYEEWKEYKFPGHILYGLPLLENYGIHSVMHKCKYFSSRLKLMFYATKEILFCKEKYDVLYATSFRGIEPVIFLRALGLYRKPIVIWHHTAVVTNPKPWREQISRLFYKGIDQMFLFSRKLIQDSQKTRKAPSLKLKLIH</sequence>
<proteinExistence type="predicted"/>
<feature type="non-terminal residue" evidence="1">
    <location>
        <position position="165"/>
    </location>
</feature>
<protein>
    <submittedName>
        <fullName evidence="1">Glycosyltransferase family 1 protein</fullName>
    </submittedName>
</protein>
<evidence type="ECO:0000313" key="1">
    <source>
        <dbReference type="EMBL" id="KAA4017922.1"/>
    </source>
</evidence>
<name>A0A641RKQ5_BACOV</name>
<comment type="caution">
    <text evidence="1">The sequence shown here is derived from an EMBL/GenBank/DDBJ whole genome shotgun (WGS) entry which is preliminary data.</text>
</comment>
<dbReference type="SUPFAM" id="SSF53756">
    <property type="entry name" value="UDP-Glycosyltransferase/glycogen phosphorylase"/>
    <property type="match status" value="1"/>
</dbReference>
<gene>
    <name evidence="1" type="ORF">F3D60_30945</name>
</gene>
<dbReference type="AlphaFoldDB" id="A0A641RKQ5"/>
<reference evidence="1" key="1">
    <citation type="journal article" date="2019" name="Nat. Med.">
        <title>A library of human gut bacterial isolates paired with longitudinal multiomics data enables mechanistic microbiome research.</title>
        <authorList>
            <person name="Poyet M."/>
            <person name="Groussin M."/>
            <person name="Gibbons S.M."/>
            <person name="Avila-Pacheco J."/>
            <person name="Jiang X."/>
            <person name="Kearney S.M."/>
            <person name="Perrotta A.R."/>
            <person name="Berdy B."/>
            <person name="Zhao S."/>
            <person name="Lieberman T.D."/>
            <person name="Swanson P.K."/>
            <person name="Smith M."/>
            <person name="Roesemann S."/>
            <person name="Alexander J.E."/>
            <person name="Rich S.A."/>
            <person name="Livny J."/>
            <person name="Vlamakis H."/>
            <person name="Clish C."/>
            <person name="Bullock K."/>
            <person name="Deik A."/>
            <person name="Scott J."/>
            <person name="Pierce K.A."/>
            <person name="Xavier R.J."/>
            <person name="Alm E.J."/>
        </authorList>
    </citation>
    <scope>NUCLEOTIDE SEQUENCE</scope>
    <source>
        <strain evidence="1">BIOML-A147</strain>
    </source>
</reference>
<dbReference type="EMBL" id="VWKO01000503">
    <property type="protein sequence ID" value="KAA4017922.1"/>
    <property type="molecule type" value="Genomic_DNA"/>
</dbReference>